<reference evidence="2" key="1">
    <citation type="submission" date="2016-10" db="EMBL/GenBank/DDBJ databases">
        <authorList>
            <person name="Varghese N."/>
            <person name="Submissions S."/>
        </authorList>
    </citation>
    <scope>NUCLEOTIDE SEQUENCE [LARGE SCALE GENOMIC DNA]</scope>
    <source>
        <strain evidence="2">XJ109</strain>
    </source>
</reference>
<accession>A0A1I4WSL6</accession>
<dbReference type="AlphaFoldDB" id="A0A1I4WSL6"/>
<dbReference type="Proteomes" id="UP000199149">
    <property type="component" value="Unassembled WGS sequence"/>
</dbReference>
<evidence type="ECO:0000313" key="2">
    <source>
        <dbReference type="Proteomes" id="UP000199149"/>
    </source>
</evidence>
<organism evidence="1 2">
    <name type="scientific">Algoriella xinjiangensis</name>
    <dbReference type="NCBI Taxonomy" id="684065"/>
    <lineage>
        <taxon>Bacteria</taxon>
        <taxon>Pseudomonadati</taxon>
        <taxon>Bacteroidota</taxon>
        <taxon>Flavobacteriia</taxon>
        <taxon>Flavobacteriales</taxon>
        <taxon>Weeksellaceae</taxon>
        <taxon>Algoriella</taxon>
    </lineage>
</organism>
<protein>
    <submittedName>
        <fullName evidence="1">Uncharacterized protein</fullName>
    </submittedName>
</protein>
<sequence length="178" mass="21589">MEYLQKLSEQGKNPLQVIHLIFNRILFEEKDQSLEKLNYIKLNPDFVNEVKLYQKNNDIGVDNQYLFNKINEFLLIDNTSIKTAIIYLIVKSPKLMTITEYLLIRNSLNFDSLVPYTFNDFENFLNHNNQDYRINMFLYFYFQDIYDVHIENDHISKEEYDNKLEYFLNKSVEYSNFL</sequence>
<evidence type="ECO:0000313" key="1">
    <source>
        <dbReference type="EMBL" id="SFN16193.1"/>
    </source>
</evidence>
<name>A0A1I4WSL6_9FLAO</name>
<dbReference type="EMBL" id="FOUZ01000007">
    <property type="protein sequence ID" value="SFN16193.1"/>
    <property type="molecule type" value="Genomic_DNA"/>
</dbReference>
<keyword evidence="2" id="KW-1185">Reference proteome</keyword>
<dbReference type="RefSeq" id="WP_092908193.1">
    <property type="nucleotide sequence ID" value="NZ_FOUZ01000007.1"/>
</dbReference>
<proteinExistence type="predicted"/>
<gene>
    <name evidence="1" type="ORF">SAMN05421738_107141</name>
</gene>